<organism evidence="2 3">
    <name type="scientific">Nitratireductor kimnyeongensis</name>
    <dbReference type="NCBI Taxonomy" id="430679"/>
    <lineage>
        <taxon>Bacteria</taxon>
        <taxon>Pseudomonadati</taxon>
        <taxon>Pseudomonadota</taxon>
        <taxon>Alphaproteobacteria</taxon>
        <taxon>Hyphomicrobiales</taxon>
        <taxon>Phyllobacteriaceae</taxon>
        <taxon>Nitratireductor</taxon>
    </lineage>
</organism>
<protein>
    <submittedName>
        <fullName evidence="2">Phage tail protein</fullName>
    </submittedName>
</protein>
<dbReference type="InterPro" id="IPR003961">
    <property type="entry name" value="FN3_dom"/>
</dbReference>
<proteinExistence type="predicted"/>
<dbReference type="InterPro" id="IPR032876">
    <property type="entry name" value="J_dom"/>
</dbReference>
<dbReference type="Pfam" id="PF13550">
    <property type="entry name" value="Phage-tail_3"/>
    <property type="match status" value="1"/>
</dbReference>
<evidence type="ECO:0000313" key="3">
    <source>
        <dbReference type="Proteomes" id="UP001596107"/>
    </source>
</evidence>
<sequence length="988" mass="107662">MPFIGAAIGAVVSAVGAVASFIGGLGFLGKLVIGIGLNLAASALLKQKQKAPEPTGVKIHTEYGADVPRQVACGLVGIAGHEIHVNTFGNDNGWLQDVYQLSDYPCTSLERVAINGEWVTLDAPQANGYRKVTSGEYANLAWIKFHDGTQVTADPDLVDNANPIDRWGESCVGVGCSYVIVKAKYDREKTVGMPDVFFEFKGAKLYDWRKDSTVGGTGPHRWNDPSTHEWTDNPIVIDYNYRRGLSVNGDLFCGMEMPASDLPLDKFTAAANVCDEIVEGEKRYRCSILLDCTATHGNNIESIMKACGGVVIDAPDGSWPMIGAAQPVVATITDVDLVVGEPVRWQAKRSMAELVNSISGTHPDPSQLWSMVGYDPVVLDSAIVVDRRTRDLVMDFPTVTSARQAKQLASIYAAENRLEATAEITLRPRWRGLKAGDWITWQSDRYGTLTYLVTESTLYSLDSQGPRNVRIALQQRDASIYDAVTVPVPVVPYPPGKPVYLQEVQNLQLAGVTAGSGTKLMPAIQTSWDAIEDVTVVGVELEWWPTDDPVSRVSMTVADDQTIAVLTEAVVSDTEYQVRTRLLTSPQRPIAWSAPMAVTTPDQPFTDVSVDYEAIGEFVNEATDWIGWNTREEIERARQNIILDIEQDAANYLDKQQLRRELASTTGDMNARWGEDITLITGEQFALSQRLEEFQAETEDDFTNITNLFSAEISRVDGDVTANSNALTALTAQVDDVSAEANFRMEVTAGASGYASRIGAQARVGGTGNWRSAAWFLDVPSDDQEPTRFAAIADQFVFSDGTDVFRPVVIENGALYADQLFVDWAKIRNVSIGTAQIANGAITDAKIANAAITSAKIADLSVDTLKLAGDAINVTNSAYTAGAIWVSFSQTDVQSVTLNVPADALFVRCIFTAQTSNVNYTPVFNFYVDGNFLLTDTVSRSPFQVEFVWMTPTPGNHTFLVKMFANGAGPGTGWDVSHRRLHAAAQRR</sequence>
<evidence type="ECO:0000313" key="2">
    <source>
        <dbReference type="EMBL" id="MFC5584429.1"/>
    </source>
</evidence>
<dbReference type="Proteomes" id="UP001596107">
    <property type="component" value="Unassembled WGS sequence"/>
</dbReference>
<keyword evidence="3" id="KW-1185">Reference proteome</keyword>
<comment type="caution">
    <text evidence="2">The sequence shown here is derived from an EMBL/GenBank/DDBJ whole genome shotgun (WGS) entry which is preliminary data.</text>
</comment>
<accession>A0ABW0T758</accession>
<dbReference type="EMBL" id="JBHSNB010000001">
    <property type="protein sequence ID" value="MFC5584429.1"/>
    <property type="molecule type" value="Genomic_DNA"/>
</dbReference>
<name>A0ABW0T758_9HYPH</name>
<dbReference type="RefSeq" id="WP_223019778.1">
    <property type="nucleotide sequence ID" value="NZ_CP078143.1"/>
</dbReference>
<reference evidence="3" key="1">
    <citation type="journal article" date="2019" name="Int. J. Syst. Evol. Microbiol.">
        <title>The Global Catalogue of Microorganisms (GCM) 10K type strain sequencing project: providing services to taxonomists for standard genome sequencing and annotation.</title>
        <authorList>
            <consortium name="The Broad Institute Genomics Platform"/>
            <consortium name="The Broad Institute Genome Sequencing Center for Infectious Disease"/>
            <person name="Wu L."/>
            <person name="Ma J."/>
        </authorList>
    </citation>
    <scope>NUCLEOTIDE SEQUENCE [LARGE SCALE GENOMIC DNA]</scope>
    <source>
        <strain evidence="3">JCM 3366</strain>
    </source>
</reference>
<dbReference type="PROSITE" id="PS50853">
    <property type="entry name" value="FN3"/>
    <property type="match status" value="1"/>
</dbReference>
<evidence type="ECO:0000259" key="1">
    <source>
        <dbReference type="PROSITE" id="PS50853"/>
    </source>
</evidence>
<feature type="domain" description="Fibronectin type-III" evidence="1">
    <location>
        <begin position="503"/>
        <end position="603"/>
    </location>
</feature>
<gene>
    <name evidence="2" type="ORF">ACFPOD_04845</name>
</gene>